<evidence type="ECO:0000313" key="3">
    <source>
        <dbReference type="Proteomes" id="UP001221546"/>
    </source>
</evidence>
<dbReference type="Proteomes" id="UP001221546">
    <property type="component" value="Chromosome"/>
</dbReference>
<feature type="coiled-coil region" evidence="1">
    <location>
        <begin position="176"/>
        <end position="203"/>
    </location>
</feature>
<dbReference type="Pfam" id="PF09903">
    <property type="entry name" value="DUF2130"/>
    <property type="match status" value="1"/>
</dbReference>
<reference evidence="2 3" key="1">
    <citation type="submission" date="2023-04" db="EMBL/GenBank/DDBJ databases">
        <title>Australian commercial rhizobial inoculants.</title>
        <authorList>
            <person name="Kohlmeier M.G."/>
            <person name="O'Hara G.W."/>
            <person name="Colombi E."/>
            <person name="Ramsay J.P."/>
            <person name="Terpolilli J."/>
        </authorList>
    </citation>
    <scope>NUCLEOTIDE SEQUENCE [LARGE SCALE GENOMIC DNA]</scope>
    <source>
        <strain evidence="2 3">CB627</strain>
    </source>
</reference>
<keyword evidence="1" id="KW-0175">Coiled coil</keyword>
<protein>
    <submittedName>
        <fullName evidence="2">DUF2130 domain-containing protein</fullName>
    </submittedName>
</protein>
<dbReference type="EMBL" id="CP121646">
    <property type="protein sequence ID" value="WFU65806.1"/>
    <property type="molecule type" value="Genomic_DNA"/>
</dbReference>
<feature type="coiled-coil region" evidence="1">
    <location>
        <begin position="27"/>
        <end position="151"/>
    </location>
</feature>
<keyword evidence="3" id="KW-1185">Reference proteome</keyword>
<organism evidence="2 3">
    <name type="scientific">Bradyrhizobium brasilense</name>
    <dbReference type="NCBI Taxonomy" id="1419277"/>
    <lineage>
        <taxon>Bacteria</taxon>
        <taxon>Pseudomonadati</taxon>
        <taxon>Pseudomonadota</taxon>
        <taxon>Alphaproteobacteria</taxon>
        <taxon>Hyphomicrobiales</taxon>
        <taxon>Nitrobacteraceae</taxon>
        <taxon>Bradyrhizobium</taxon>
    </lineage>
</organism>
<sequence length="426" mass="47693">MAGHLHEPHVVCPKCSHQIPLTESLAAPLLEAERRDLQRKLVAKEAEFARRADELRQQQNEVAQARASVDEQVKQRLDAERKQVVAAEAKKAREQMADDLRAMEQRLAENEQLLNARNVKLAEAQQAQADALRKQRELDEKTRELEVTIEKRVQASQADLVARARQAVTDELKSQVSQKDAQIDSLGRTVEELKRKLEQGSQQTQGEAFELELENLLRGKFPLDLVEPVAKGETGGDIVHTINGQIGSPAGIILWELKNTKNWSDSWLPKLRDNKRAAKADVALIISTALPKGVETFDLIDGVYVAHPRCAIPVALTLRQGLLEATNARTSQAGQQSKAEQVYQYLTGARFKQRVEAIVERFRDMRDDIDKERKFMMKAWAKREAQVNMMIESTAGMVGDLHGIMGQAMPEIGTIDEPPMLEGKAA</sequence>
<evidence type="ECO:0000313" key="2">
    <source>
        <dbReference type="EMBL" id="WFU65806.1"/>
    </source>
</evidence>
<dbReference type="InterPro" id="IPR019219">
    <property type="entry name" value="DUF2130"/>
</dbReference>
<dbReference type="RefSeq" id="WP_310885584.1">
    <property type="nucleotide sequence ID" value="NZ_CP121646.1"/>
</dbReference>
<proteinExistence type="predicted"/>
<evidence type="ECO:0000256" key="1">
    <source>
        <dbReference type="SAM" id="Coils"/>
    </source>
</evidence>
<gene>
    <name evidence="2" type="ORF">QA636_09950</name>
</gene>
<accession>A0ABY8JN41</accession>
<name>A0ABY8JN41_9BRAD</name>